<feature type="compositionally biased region" description="Polar residues" evidence="1">
    <location>
        <begin position="36"/>
        <end position="51"/>
    </location>
</feature>
<evidence type="ECO:0000256" key="1">
    <source>
        <dbReference type="SAM" id="MobiDB-lite"/>
    </source>
</evidence>
<accession>A0A2S9ET36</accession>
<protein>
    <submittedName>
        <fullName evidence="3">Heme utilization protein</fullName>
    </submittedName>
</protein>
<dbReference type="AlphaFoldDB" id="A0A2S9ET36"/>
<organism evidence="3 4">
    <name type="scientific">Pseudomonas poae</name>
    <dbReference type="NCBI Taxonomy" id="200451"/>
    <lineage>
        <taxon>Bacteria</taxon>
        <taxon>Pseudomonadati</taxon>
        <taxon>Pseudomonadota</taxon>
        <taxon>Gammaproteobacteria</taxon>
        <taxon>Pseudomonadales</taxon>
        <taxon>Pseudomonadaceae</taxon>
        <taxon>Pseudomonas</taxon>
    </lineage>
</organism>
<feature type="region of interest" description="Disordered" evidence="1">
    <location>
        <begin position="127"/>
        <end position="165"/>
    </location>
</feature>
<evidence type="ECO:0000313" key="4">
    <source>
        <dbReference type="Proteomes" id="UP000238045"/>
    </source>
</evidence>
<feature type="signal peptide" evidence="2">
    <location>
        <begin position="1"/>
        <end position="24"/>
    </location>
</feature>
<comment type="caution">
    <text evidence="3">The sequence shown here is derived from an EMBL/GenBank/DDBJ whole genome shotgun (WGS) entry which is preliminary data.</text>
</comment>
<dbReference type="EMBL" id="PCQL01000011">
    <property type="protein sequence ID" value="PRC18892.1"/>
    <property type="molecule type" value="Genomic_DNA"/>
</dbReference>
<proteinExistence type="predicted"/>
<reference evidence="3 4" key="1">
    <citation type="submission" date="2017-09" db="EMBL/GenBank/DDBJ databases">
        <title>Genomic, metabolic, and phenotypic characteristics of bacterial isolates from the natural microbiome of the model nematode Caenorhabditis elegans.</title>
        <authorList>
            <person name="Zimmermann J."/>
            <person name="Obeng N."/>
            <person name="Yang W."/>
            <person name="Obeng O."/>
            <person name="Kissoyan K."/>
            <person name="Pees B."/>
            <person name="Dirksen P."/>
            <person name="Hoppner M."/>
            <person name="Franke A."/>
            <person name="Rosenstiel P."/>
            <person name="Leippe M."/>
            <person name="Dierking K."/>
            <person name="Kaleta C."/>
            <person name="Schulenburg H."/>
        </authorList>
    </citation>
    <scope>NUCLEOTIDE SEQUENCE [LARGE SCALE GENOMIC DNA]</scope>
    <source>
        <strain evidence="3 4">MYb117</strain>
    </source>
</reference>
<dbReference type="RefSeq" id="WP_105697128.1">
    <property type="nucleotide sequence ID" value="NZ_CP159260.1"/>
</dbReference>
<evidence type="ECO:0000256" key="2">
    <source>
        <dbReference type="SAM" id="SignalP"/>
    </source>
</evidence>
<evidence type="ECO:0000313" key="3">
    <source>
        <dbReference type="EMBL" id="PRC18892.1"/>
    </source>
</evidence>
<keyword evidence="4" id="KW-1185">Reference proteome</keyword>
<sequence>MKTTMALKPLAFALAALMAVAAQAGDYKHPKPQPAPTSSAATVNDGQSNHGNVVINDKTENNASVNESFKNYSGVAGSNTAAGDNNQGKNDVAITAGDADFVFATVNSGQDNRGNFVLNSATENNGSVNDSFNNGSGIGQSNVSAGTSNQGSNSVAINSGDGKGGASTINAAQEVTGNLTLNLSATGHGWKTTPVTNNASVNNSFNTATGIVGSNVAAGSGNQGQNNVAITRF</sequence>
<dbReference type="Proteomes" id="UP000238045">
    <property type="component" value="Unassembled WGS sequence"/>
</dbReference>
<feature type="chain" id="PRO_5015653839" evidence="2">
    <location>
        <begin position="25"/>
        <end position="233"/>
    </location>
</feature>
<feature type="region of interest" description="Disordered" evidence="1">
    <location>
        <begin position="27"/>
        <end position="61"/>
    </location>
</feature>
<feature type="compositionally biased region" description="Polar residues" evidence="1">
    <location>
        <begin position="127"/>
        <end position="157"/>
    </location>
</feature>
<keyword evidence="2" id="KW-0732">Signal</keyword>
<gene>
    <name evidence="3" type="ORF">CQZ99_13165</name>
</gene>
<name>A0A2S9ET36_9PSED</name>